<dbReference type="OrthoDB" id="5190631at2"/>
<feature type="region of interest" description="Disordered" evidence="1">
    <location>
        <begin position="99"/>
        <end position="128"/>
    </location>
</feature>
<evidence type="ECO:0000313" key="3">
    <source>
        <dbReference type="Proteomes" id="UP000198662"/>
    </source>
</evidence>
<evidence type="ECO:0000313" key="2">
    <source>
        <dbReference type="EMBL" id="SDL38980.1"/>
    </source>
</evidence>
<protein>
    <recommendedName>
        <fullName evidence="4">Excreted virulence factor EspC, type VII ESX diderm</fullName>
    </recommendedName>
</protein>
<organism evidence="2 3">
    <name type="scientific">Glycomyces sambucus</name>
    <dbReference type="NCBI Taxonomy" id="380244"/>
    <lineage>
        <taxon>Bacteria</taxon>
        <taxon>Bacillati</taxon>
        <taxon>Actinomycetota</taxon>
        <taxon>Actinomycetes</taxon>
        <taxon>Glycomycetales</taxon>
        <taxon>Glycomycetaceae</taxon>
        <taxon>Glycomyces</taxon>
    </lineage>
</organism>
<evidence type="ECO:0000256" key="1">
    <source>
        <dbReference type="SAM" id="MobiDB-lite"/>
    </source>
</evidence>
<gene>
    <name evidence="2" type="ORF">SAMN05216298_3761</name>
</gene>
<proteinExistence type="predicted"/>
<evidence type="ECO:0008006" key="4">
    <source>
        <dbReference type="Google" id="ProtNLM"/>
    </source>
</evidence>
<dbReference type="Proteomes" id="UP000198662">
    <property type="component" value="Unassembled WGS sequence"/>
</dbReference>
<keyword evidence="3" id="KW-1185">Reference proteome</keyword>
<dbReference type="EMBL" id="FNGF01000005">
    <property type="protein sequence ID" value="SDL38980.1"/>
    <property type="molecule type" value="Genomic_DNA"/>
</dbReference>
<dbReference type="RefSeq" id="WP_091052500.1">
    <property type="nucleotide sequence ID" value="NZ_FNGF01000005.1"/>
</dbReference>
<accession>A0A1G9JN54</accession>
<sequence>MIVDPDRLTEVSKALFASSGNLYDAVKRIADESGRLEPGGFSGVAEAVGAAGRWLDDLIAAHRCDVEDFAMFLAVHAETMVEADDFTASQFEQYAPEFTEARGDAPAPITPATAPEDRLAVDGESLAV</sequence>
<reference evidence="3" key="1">
    <citation type="submission" date="2016-10" db="EMBL/GenBank/DDBJ databases">
        <authorList>
            <person name="Varghese N."/>
            <person name="Submissions S."/>
        </authorList>
    </citation>
    <scope>NUCLEOTIDE SEQUENCE [LARGE SCALE GENOMIC DNA]</scope>
    <source>
        <strain evidence="3">CGMCC 4.3147</strain>
    </source>
</reference>
<dbReference type="STRING" id="380244.SAMN05216298_3761"/>
<feature type="compositionally biased region" description="Low complexity" evidence="1">
    <location>
        <begin position="105"/>
        <end position="114"/>
    </location>
</feature>
<name>A0A1G9JN54_9ACTN</name>
<dbReference type="AlphaFoldDB" id="A0A1G9JN54"/>